<dbReference type="PANTHER" id="PTHR46696:SF4">
    <property type="entry name" value="BIOTIN BIOSYNTHESIS CYTOCHROME P450"/>
    <property type="match status" value="1"/>
</dbReference>
<organism evidence="8 9">
    <name type="scientific">Mycobacterium asiaticum</name>
    <dbReference type="NCBI Taxonomy" id="1790"/>
    <lineage>
        <taxon>Bacteria</taxon>
        <taxon>Bacillati</taxon>
        <taxon>Actinomycetota</taxon>
        <taxon>Actinomycetes</taxon>
        <taxon>Mycobacteriales</taxon>
        <taxon>Mycobacteriaceae</taxon>
        <taxon>Mycobacterium</taxon>
    </lineage>
</organism>
<dbReference type="InterPro" id="IPR001128">
    <property type="entry name" value="Cyt_P450"/>
</dbReference>
<dbReference type="GO" id="GO:0006707">
    <property type="term" value="P:cholesterol catabolic process"/>
    <property type="evidence" value="ECO:0007669"/>
    <property type="project" value="TreeGrafter"/>
</dbReference>
<keyword evidence="3" id="KW-0349">Heme</keyword>
<dbReference type="GO" id="GO:0005506">
    <property type="term" value="F:iron ion binding"/>
    <property type="evidence" value="ECO:0007669"/>
    <property type="project" value="InterPro"/>
</dbReference>
<dbReference type="AlphaFoldDB" id="A0A1A3L2T9"/>
<evidence type="ECO:0000256" key="1">
    <source>
        <dbReference type="ARBA" id="ARBA00001971"/>
    </source>
</evidence>
<protein>
    <submittedName>
        <fullName evidence="8">Steroid C27-monooxygenase</fullName>
    </submittedName>
</protein>
<gene>
    <name evidence="8" type="ORF">A5640_02210</name>
</gene>
<evidence type="ECO:0000256" key="2">
    <source>
        <dbReference type="ARBA" id="ARBA00010617"/>
    </source>
</evidence>
<comment type="similarity">
    <text evidence="2">Belongs to the cytochrome P450 family.</text>
</comment>
<dbReference type="Pfam" id="PF00067">
    <property type="entry name" value="p450"/>
    <property type="match status" value="1"/>
</dbReference>
<dbReference type="EMBL" id="LZLM01000002">
    <property type="protein sequence ID" value="OBJ90923.1"/>
    <property type="molecule type" value="Genomic_DNA"/>
</dbReference>
<proteinExistence type="inferred from homology"/>
<evidence type="ECO:0000313" key="9">
    <source>
        <dbReference type="Proteomes" id="UP000093925"/>
    </source>
</evidence>
<dbReference type="Proteomes" id="UP000093925">
    <property type="component" value="Unassembled WGS sequence"/>
</dbReference>
<dbReference type="FunFam" id="1.10.630.10:FF:000018">
    <property type="entry name" value="Cytochrome P450 monooxygenase"/>
    <property type="match status" value="1"/>
</dbReference>
<dbReference type="PANTHER" id="PTHR46696">
    <property type="entry name" value="P450, PUTATIVE (EUROFUNG)-RELATED"/>
    <property type="match status" value="1"/>
</dbReference>
<accession>A0A1A3L2T9</accession>
<dbReference type="GO" id="GO:0036199">
    <property type="term" value="F:cholest-4-en-3-one 26-monooxygenase activity"/>
    <property type="evidence" value="ECO:0007669"/>
    <property type="project" value="TreeGrafter"/>
</dbReference>
<dbReference type="SUPFAM" id="SSF48264">
    <property type="entry name" value="Cytochrome P450"/>
    <property type="match status" value="1"/>
</dbReference>
<evidence type="ECO:0000256" key="5">
    <source>
        <dbReference type="ARBA" id="ARBA00023002"/>
    </source>
</evidence>
<comment type="cofactor">
    <cofactor evidence="1">
        <name>heme</name>
        <dbReference type="ChEBI" id="CHEBI:30413"/>
    </cofactor>
</comment>
<comment type="caution">
    <text evidence="8">The sequence shown here is derived from an EMBL/GenBank/DDBJ whole genome shotgun (WGS) entry which is preliminary data.</text>
</comment>
<name>A0A1A3L2T9_MYCAS</name>
<evidence type="ECO:0000256" key="6">
    <source>
        <dbReference type="ARBA" id="ARBA00023004"/>
    </source>
</evidence>
<dbReference type="InterPro" id="IPR036396">
    <property type="entry name" value="Cyt_P450_sf"/>
</dbReference>
<evidence type="ECO:0000256" key="4">
    <source>
        <dbReference type="ARBA" id="ARBA00022723"/>
    </source>
</evidence>
<reference evidence="8 9" key="1">
    <citation type="submission" date="2016-06" db="EMBL/GenBank/DDBJ databases">
        <authorList>
            <person name="Kjaerup R.B."/>
            <person name="Dalgaard T.S."/>
            <person name="Juul-Madsen H.R."/>
        </authorList>
    </citation>
    <scope>NUCLEOTIDE SEQUENCE [LARGE SCALE GENOMIC DNA]</scope>
    <source>
        <strain evidence="8 9">1276495.2</strain>
    </source>
</reference>
<dbReference type="GO" id="GO:0008395">
    <property type="term" value="F:steroid hydroxylase activity"/>
    <property type="evidence" value="ECO:0007669"/>
    <property type="project" value="TreeGrafter"/>
</dbReference>
<dbReference type="CDD" id="cd11033">
    <property type="entry name" value="CYP142-like"/>
    <property type="match status" value="1"/>
</dbReference>
<dbReference type="Gene3D" id="1.10.630.10">
    <property type="entry name" value="Cytochrome P450"/>
    <property type="match status" value="1"/>
</dbReference>
<keyword evidence="4" id="KW-0479">Metal-binding</keyword>
<dbReference type="InterPro" id="IPR002397">
    <property type="entry name" value="Cyt_P450_B"/>
</dbReference>
<evidence type="ECO:0000256" key="3">
    <source>
        <dbReference type="ARBA" id="ARBA00022617"/>
    </source>
</evidence>
<dbReference type="PRINTS" id="PR00359">
    <property type="entry name" value="BP450"/>
</dbReference>
<keyword evidence="7 8" id="KW-0503">Monooxygenase</keyword>
<dbReference type="RefSeq" id="WP_065137779.1">
    <property type="nucleotide sequence ID" value="NZ_LZLM01000002.1"/>
</dbReference>
<keyword evidence="6" id="KW-0408">Iron</keyword>
<evidence type="ECO:0000256" key="7">
    <source>
        <dbReference type="ARBA" id="ARBA00023033"/>
    </source>
</evidence>
<evidence type="ECO:0000313" key="8">
    <source>
        <dbReference type="EMBL" id="OBJ90923.1"/>
    </source>
</evidence>
<sequence>MPTPNLPPGFDVTDPDIYAERLPVAELAELRRAAPIWWNEQPIGKGGYNDGGFWVLSKHRDVKEVSLRSDVFSSWQNTAMSRHRDDASRELIEMQRFVMLNMDAPHHSRLRKIVSRGFTPRAVGRLRDELNQRAQNVAKSAAAQGSGDFVEQVACELPLQAIAGLLGIPLEDRMKIFDWSNQLVGDVDPEYGNADSLTASTQLIAYAMEMAAERTKNPTEDIVTKLVEADIDGEKLSDDEFGWFVLMLAVAGNETTRNSITQGMMAFTEFPEQWELFKRERPETTADEIVRWGTPVTSFQRTALQDVELSGVTIRKGQRVVMLYRSANFDEEVFEDPFTFDITRNPNPHLGFGGHGAHYCIGANLARMTLGLMFGAIADHMPDLAPLSAPERLRSGWLNGIKHWQVDYTGRCPVPH</sequence>
<dbReference type="GO" id="GO:0020037">
    <property type="term" value="F:heme binding"/>
    <property type="evidence" value="ECO:0007669"/>
    <property type="project" value="InterPro"/>
</dbReference>
<keyword evidence="5" id="KW-0560">Oxidoreductase</keyword>